<keyword evidence="2" id="KW-0732">Signal</keyword>
<protein>
    <submittedName>
        <fullName evidence="3">Lipoprotein</fullName>
    </submittedName>
</protein>
<dbReference type="AlphaFoldDB" id="C5BSI6"/>
<name>C5BSI6_TERTT</name>
<dbReference type="EMBL" id="CP001614">
    <property type="protein sequence ID" value="ACR12822.1"/>
    <property type="molecule type" value="Genomic_DNA"/>
</dbReference>
<dbReference type="PROSITE" id="PS51257">
    <property type="entry name" value="PROKAR_LIPOPROTEIN"/>
    <property type="match status" value="1"/>
</dbReference>
<dbReference type="HOGENOM" id="CLU_1433843_0_0_6"/>
<dbReference type="KEGG" id="ttu:TERTU_1378"/>
<keyword evidence="4" id="KW-1185">Reference proteome</keyword>
<evidence type="ECO:0000313" key="3">
    <source>
        <dbReference type="EMBL" id="ACR12822.1"/>
    </source>
</evidence>
<feature type="compositionally biased region" description="Pro residues" evidence="1">
    <location>
        <begin position="162"/>
        <end position="176"/>
    </location>
</feature>
<accession>C5BSI6</accession>
<feature type="chain" id="PRO_5002948898" evidence="2">
    <location>
        <begin position="18"/>
        <end position="189"/>
    </location>
</feature>
<feature type="signal peptide" evidence="2">
    <location>
        <begin position="1"/>
        <end position="17"/>
    </location>
</feature>
<sequence length="189" mass="21753">MNKIALVFLLLFLGACAISSKVTHFDGEGRIPDSFLDDIRRNKTEKYWITANLGDPDFIQEGPLAQEIYTYRFSRAKSRHGNLLFFFRYDGANRETEYFHVVFQEDVVKRYWLDDYAQVQAERYFKKTKNPKKPITEPTPLPWEPKVDAMPGTPKSPAAPSSEPPSEPAPSNPPTPADYYQPKADDFRI</sequence>
<keyword evidence="3" id="KW-0449">Lipoprotein</keyword>
<gene>
    <name evidence="3" type="ordered locus">TERTU_1378</name>
</gene>
<evidence type="ECO:0000256" key="1">
    <source>
        <dbReference type="SAM" id="MobiDB-lite"/>
    </source>
</evidence>
<evidence type="ECO:0000313" key="4">
    <source>
        <dbReference type="Proteomes" id="UP000009080"/>
    </source>
</evidence>
<dbReference type="eggNOG" id="ENOG502ZNI1">
    <property type="taxonomic scope" value="Bacteria"/>
</dbReference>
<evidence type="ECO:0000256" key="2">
    <source>
        <dbReference type="SAM" id="SignalP"/>
    </source>
</evidence>
<dbReference type="STRING" id="377629.TERTU_1378"/>
<dbReference type="Proteomes" id="UP000009080">
    <property type="component" value="Chromosome"/>
</dbReference>
<proteinExistence type="predicted"/>
<feature type="region of interest" description="Disordered" evidence="1">
    <location>
        <begin position="129"/>
        <end position="189"/>
    </location>
</feature>
<reference evidence="3 4" key="1">
    <citation type="journal article" date="2009" name="PLoS ONE">
        <title>The complete genome of Teredinibacter turnerae T7901: an intracellular endosymbiont of marine wood-boring bivalves (shipworms).</title>
        <authorList>
            <person name="Yang J.C."/>
            <person name="Madupu R."/>
            <person name="Durkin A.S."/>
            <person name="Ekborg N.A."/>
            <person name="Pedamallu C.S."/>
            <person name="Hostetler J.B."/>
            <person name="Radune D."/>
            <person name="Toms B.S."/>
            <person name="Henrissat B."/>
            <person name="Coutinho P.M."/>
            <person name="Schwarz S."/>
            <person name="Field L."/>
            <person name="Trindade-Silva A.E."/>
            <person name="Soares C.A.G."/>
            <person name="Elshahawi S."/>
            <person name="Hanora A."/>
            <person name="Schmidt E.W."/>
            <person name="Haygood M.G."/>
            <person name="Posfai J."/>
            <person name="Benner J."/>
            <person name="Madinger C."/>
            <person name="Nove J."/>
            <person name="Anton B."/>
            <person name="Chaudhary K."/>
            <person name="Foster J."/>
            <person name="Holman A."/>
            <person name="Kumar S."/>
            <person name="Lessard P.A."/>
            <person name="Luyten Y.A."/>
            <person name="Slatko B."/>
            <person name="Wood N."/>
            <person name="Wu B."/>
            <person name="Teplitski M."/>
            <person name="Mougous J.D."/>
            <person name="Ward N."/>
            <person name="Eisen J.A."/>
            <person name="Badger J.H."/>
            <person name="Distel D.L."/>
        </authorList>
    </citation>
    <scope>NUCLEOTIDE SEQUENCE [LARGE SCALE GENOMIC DNA]</scope>
    <source>
        <strain evidence="4">ATCC 39867 / T7901</strain>
    </source>
</reference>
<dbReference type="RefSeq" id="WP_015818935.1">
    <property type="nucleotide sequence ID" value="NC_012997.1"/>
</dbReference>
<dbReference type="OrthoDB" id="6388433at2"/>
<organism evidence="3 4">
    <name type="scientific">Teredinibacter turnerae (strain ATCC 39867 / T7901)</name>
    <dbReference type="NCBI Taxonomy" id="377629"/>
    <lineage>
        <taxon>Bacteria</taxon>
        <taxon>Pseudomonadati</taxon>
        <taxon>Pseudomonadota</taxon>
        <taxon>Gammaproteobacteria</taxon>
        <taxon>Cellvibrionales</taxon>
        <taxon>Cellvibrionaceae</taxon>
        <taxon>Teredinibacter</taxon>
    </lineage>
</organism>